<dbReference type="OrthoDB" id="8538589at2"/>
<dbReference type="EMBL" id="QWLA01000008">
    <property type="protein sequence ID" value="RIH88661.1"/>
    <property type="molecule type" value="Genomic_DNA"/>
</dbReference>
<protein>
    <submittedName>
        <fullName evidence="2">Gamma-glutamylcyclotransferase family protein YtfP</fullName>
    </submittedName>
</protein>
<reference evidence="2 3" key="1">
    <citation type="submission" date="2018-08" db="EMBL/GenBank/DDBJ databases">
        <title>Meiothermus roseus NBRC 110900 genome sequencing project.</title>
        <authorList>
            <person name="Da Costa M.S."/>
            <person name="Albuquerque L."/>
            <person name="Raposo P."/>
            <person name="Froufe H.J.C."/>
            <person name="Barroso C.S."/>
            <person name="Egas C."/>
        </authorList>
    </citation>
    <scope>NUCLEOTIDE SEQUENCE [LARGE SCALE GENOMIC DNA]</scope>
    <source>
        <strain evidence="2 3">NBRC 110900</strain>
    </source>
</reference>
<dbReference type="InterPro" id="IPR036568">
    <property type="entry name" value="GGCT-like_sf"/>
</dbReference>
<dbReference type="AlphaFoldDB" id="A0A399F221"/>
<dbReference type="Gene3D" id="3.10.490.10">
    <property type="entry name" value="Gamma-glutamyl cyclotransferase-like"/>
    <property type="match status" value="1"/>
</dbReference>
<evidence type="ECO:0000313" key="2">
    <source>
        <dbReference type="EMBL" id="RIH88661.1"/>
    </source>
</evidence>
<evidence type="ECO:0000313" key="3">
    <source>
        <dbReference type="Proteomes" id="UP000265341"/>
    </source>
</evidence>
<evidence type="ECO:0000259" key="1">
    <source>
        <dbReference type="Pfam" id="PF06094"/>
    </source>
</evidence>
<name>A0A399F221_9DEIN</name>
<dbReference type="Proteomes" id="UP000265341">
    <property type="component" value="Unassembled WGS sequence"/>
</dbReference>
<sequence length="139" mass="15590">MSESLSPVAVFVYGTLKQGQRNFGVSRRAGWVRSEPAWLEGFALYHLPRASERPYSYPAIVAGDGRVWGEVQYFADLEAALVALDALEDAGREYERVQVEAQRPDGGAVRVWAYVYPSLEAIRRVNGVWVPEGDWTERA</sequence>
<organism evidence="2 3">
    <name type="scientific">Calidithermus roseus</name>
    <dbReference type="NCBI Taxonomy" id="1644118"/>
    <lineage>
        <taxon>Bacteria</taxon>
        <taxon>Thermotogati</taxon>
        <taxon>Deinococcota</taxon>
        <taxon>Deinococci</taxon>
        <taxon>Thermales</taxon>
        <taxon>Thermaceae</taxon>
        <taxon>Calidithermus</taxon>
    </lineage>
</organism>
<dbReference type="CDD" id="cd06661">
    <property type="entry name" value="GGCT_like"/>
    <property type="match status" value="1"/>
</dbReference>
<dbReference type="GO" id="GO:0016740">
    <property type="term" value="F:transferase activity"/>
    <property type="evidence" value="ECO:0007669"/>
    <property type="project" value="UniProtKB-KW"/>
</dbReference>
<dbReference type="RefSeq" id="WP_119276036.1">
    <property type="nucleotide sequence ID" value="NZ_QWLA01000008.1"/>
</dbReference>
<keyword evidence="2" id="KW-0808">Transferase</keyword>
<dbReference type="Pfam" id="PF06094">
    <property type="entry name" value="GGACT"/>
    <property type="match status" value="1"/>
</dbReference>
<dbReference type="InterPro" id="IPR013024">
    <property type="entry name" value="GGCT-like"/>
</dbReference>
<dbReference type="InterPro" id="IPR009288">
    <property type="entry name" value="AIG2-like_dom"/>
</dbReference>
<gene>
    <name evidence="2" type="primary">ytfP</name>
    <name evidence="2" type="ORF">Mrose_00694</name>
</gene>
<keyword evidence="3" id="KW-1185">Reference proteome</keyword>
<proteinExistence type="predicted"/>
<accession>A0A399F221</accession>
<dbReference type="SUPFAM" id="SSF110857">
    <property type="entry name" value="Gamma-glutamyl cyclotransferase-like"/>
    <property type="match status" value="1"/>
</dbReference>
<feature type="domain" description="Gamma-glutamylcyclotransferase AIG2-like" evidence="1">
    <location>
        <begin position="10"/>
        <end position="136"/>
    </location>
</feature>
<comment type="caution">
    <text evidence="2">The sequence shown here is derived from an EMBL/GenBank/DDBJ whole genome shotgun (WGS) entry which is preliminary data.</text>
</comment>